<reference evidence="1 2" key="1">
    <citation type="submission" date="2017-01" db="EMBL/GenBank/DDBJ databases">
        <title>Genome Sequencing of a Marine Spirillum, Oceanospirillum multiglobuliferum ATCC 33336, from Japan.</title>
        <authorList>
            <person name="Carney J.G."/>
            <person name="Trachtenberg A.M."/>
            <person name="Rheaume B.A."/>
            <person name="Linnane J.D."/>
            <person name="Pitts N.L."/>
            <person name="Mykles D.L."/>
            <person name="Maclea K.S."/>
        </authorList>
    </citation>
    <scope>NUCLEOTIDE SEQUENCE [LARGE SCALE GENOMIC DNA]</scope>
    <source>
        <strain evidence="1 2">ATCC 33336</strain>
    </source>
</reference>
<organism evidence="1 2">
    <name type="scientific">Oceanospirillum multiglobuliferum</name>
    <dbReference type="NCBI Taxonomy" id="64969"/>
    <lineage>
        <taxon>Bacteria</taxon>
        <taxon>Pseudomonadati</taxon>
        <taxon>Pseudomonadota</taxon>
        <taxon>Gammaproteobacteria</taxon>
        <taxon>Oceanospirillales</taxon>
        <taxon>Oceanospirillaceae</taxon>
        <taxon>Oceanospirillum</taxon>
    </lineage>
</organism>
<proteinExistence type="predicted"/>
<sequence length="65" mass="7151">MTSSQANAEKDAPIRMNPKKNFSITVSIHLDGVNHCFKVSVVERVSISQFLSCCLQVVDAVQTDL</sequence>
<evidence type="ECO:0000313" key="1">
    <source>
        <dbReference type="EMBL" id="OPX56181.1"/>
    </source>
</evidence>
<gene>
    <name evidence="1" type="ORF">BTE48_04170</name>
</gene>
<dbReference type="Proteomes" id="UP000191418">
    <property type="component" value="Unassembled WGS sequence"/>
</dbReference>
<accession>A0A1V4T6E9</accession>
<name>A0A1V4T6E9_9GAMM</name>
<evidence type="ECO:0000313" key="2">
    <source>
        <dbReference type="Proteomes" id="UP000191418"/>
    </source>
</evidence>
<dbReference type="EMBL" id="MTSM01000004">
    <property type="protein sequence ID" value="OPX56181.1"/>
    <property type="molecule type" value="Genomic_DNA"/>
</dbReference>
<comment type="caution">
    <text evidence="1">The sequence shown here is derived from an EMBL/GenBank/DDBJ whole genome shotgun (WGS) entry which is preliminary data.</text>
</comment>
<dbReference type="AlphaFoldDB" id="A0A1V4T6E9"/>
<keyword evidence="2" id="KW-1185">Reference proteome</keyword>
<protein>
    <submittedName>
        <fullName evidence="1">Uncharacterized protein</fullName>
    </submittedName>
</protein>